<accession>A0A561TWU9</accession>
<dbReference type="InterPro" id="IPR046198">
    <property type="entry name" value="DUF6230"/>
</dbReference>
<evidence type="ECO:0000313" key="2">
    <source>
        <dbReference type="Proteomes" id="UP000317940"/>
    </source>
</evidence>
<name>A0A561TWU9_9ACTN</name>
<proteinExistence type="predicted"/>
<sequence>MGFANGLLNGLCLAQQQQFLGATYTLMITLGDGNPGTWEITTQNTVLDLRTATGVLDMDGLVDLNINGPDVTTITGANGVPVPNPLLSPENRFGIQAGYAKFDQVTATVDDLQVPGLLTTPGLTISVHPGTVSCPPPPAPTGTPGTP</sequence>
<dbReference type="AlphaFoldDB" id="A0A561TWU9"/>
<dbReference type="RefSeq" id="WP_246213972.1">
    <property type="nucleotide sequence ID" value="NZ_VIWT01000002.1"/>
</dbReference>
<keyword evidence="2" id="KW-1185">Reference proteome</keyword>
<dbReference type="Proteomes" id="UP000317940">
    <property type="component" value="Unassembled WGS sequence"/>
</dbReference>
<dbReference type="Pfam" id="PF19741">
    <property type="entry name" value="DUF6230"/>
    <property type="match status" value="1"/>
</dbReference>
<dbReference type="EMBL" id="VIWT01000002">
    <property type="protein sequence ID" value="TWF91579.1"/>
    <property type="molecule type" value="Genomic_DNA"/>
</dbReference>
<reference evidence="1 2" key="1">
    <citation type="submission" date="2019-06" db="EMBL/GenBank/DDBJ databases">
        <title>Sequencing the genomes of 1000 actinobacteria strains.</title>
        <authorList>
            <person name="Klenk H.-P."/>
        </authorList>
    </citation>
    <scope>NUCLEOTIDE SEQUENCE [LARGE SCALE GENOMIC DNA]</scope>
    <source>
        <strain evidence="1 2">DSM 44826</strain>
    </source>
</reference>
<comment type="caution">
    <text evidence="1">The sequence shown here is derived from an EMBL/GenBank/DDBJ whole genome shotgun (WGS) entry which is preliminary data.</text>
</comment>
<evidence type="ECO:0000313" key="1">
    <source>
        <dbReference type="EMBL" id="TWF91579.1"/>
    </source>
</evidence>
<gene>
    <name evidence="1" type="ORF">FHX73_12695</name>
</gene>
<protein>
    <submittedName>
        <fullName evidence="1">Uncharacterized protein</fullName>
    </submittedName>
</protein>
<organism evidence="1 2">
    <name type="scientific">Kitasatospora viridis</name>
    <dbReference type="NCBI Taxonomy" id="281105"/>
    <lineage>
        <taxon>Bacteria</taxon>
        <taxon>Bacillati</taxon>
        <taxon>Actinomycetota</taxon>
        <taxon>Actinomycetes</taxon>
        <taxon>Kitasatosporales</taxon>
        <taxon>Streptomycetaceae</taxon>
        <taxon>Kitasatospora</taxon>
    </lineage>
</organism>